<evidence type="ECO:0000259" key="6">
    <source>
        <dbReference type="Pfam" id="PF04377"/>
    </source>
</evidence>
<evidence type="ECO:0000313" key="8">
    <source>
        <dbReference type="Proteomes" id="UP000327424"/>
    </source>
</evidence>
<dbReference type="RefSeq" id="WP_019440945.1">
    <property type="nucleotide sequence ID" value="NZ_ALOE01000011.1"/>
</dbReference>
<comment type="subcellular location">
    <subcellularLocation>
        <location evidence="4">Cytoplasm</location>
    </subcellularLocation>
</comment>
<evidence type="ECO:0000313" key="7">
    <source>
        <dbReference type="EMBL" id="QFI36639.1"/>
    </source>
</evidence>
<dbReference type="InterPro" id="IPR016181">
    <property type="entry name" value="Acyl_CoA_acyltransferase"/>
</dbReference>
<dbReference type="GO" id="GO:0008914">
    <property type="term" value="F:leucyl-tRNA--protein transferase activity"/>
    <property type="evidence" value="ECO:0007669"/>
    <property type="project" value="UniProtKB-UniRule"/>
</dbReference>
<dbReference type="OrthoDB" id="9782022at2"/>
<name>A0A5J6WFF4_MORMI</name>
<dbReference type="InterPro" id="IPR007472">
    <property type="entry name" value="N-end_Aminoacyl_Trfase_C"/>
</dbReference>
<evidence type="ECO:0000256" key="1">
    <source>
        <dbReference type="ARBA" id="ARBA00022490"/>
    </source>
</evidence>
<reference evidence="7 8" key="1">
    <citation type="submission" date="2019-09" db="EMBL/GenBank/DDBJ databases">
        <title>Hybrid Assembly of the complete Genome of the Deep-Sea Bacterium Moritella marina from long Nanopore and Illumina reads.</title>
        <authorList>
            <person name="Magin S."/>
            <person name="Georgoulis A."/>
            <person name="Papadimitriou K."/>
            <person name="Iliakis G."/>
            <person name="Vorgias C.E."/>
        </authorList>
    </citation>
    <scope>NUCLEOTIDE SEQUENCE [LARGE SCALE GENOMIC DNA]</scope>
    <source>
        <strain evidence="7 8">MP-1</strain>
    </source>
</reference>
<dbReference type="GO" id="GO:0005737">
    <property type="term" value="C:cytoplasm"/>
    <property type="evidence" value="ECO:0007669"/>
    <property type="project" value="UniProtKB-SubCell"/>
</dbReference>
<comment type="catalytic activity">
    <reaction evidence="4">
        <text>N-terminal L-glutamyl-[protein] + L-leucyl-tRNA(Leu) = N-terminal L-leucyl-L-glutamyl-[protein] + tRNA(Leu) + H(+)</text>
        <dbReference type="Rhea" id="RHEA:50412"/>
        <dbReference type="Rhea" id="RHEA-COMP:9613"/>
        <dbReference type="Rhea" id="RHEA-COMP:9622"/>
        <dbReference type="Rhea" id="RHEA-COMP:12664"/>
        <dbReference type="Rhea" id="RHEA-COMP:12668"/>
        <dbReference type="ChEBI" id="CHEBI:15378"/>
        <dbReference type="ChEBI" id="CHEBI:64721"/>
        <dbReference type="ChEBI" id="CHEBI:78442"/>
        <dbReference type="ChEBI" id="CHEBI:78494"/>
        <dbReference type="ChEBI" id="CHEBI:133041"/>
        <dbReference type="EC" id="2.3.2.29"/>
    </reaction>
</comment>
<dbReference type="Pfam" id="PF04376">
    <property type="entry name" value="ATE_N"/>
    <property type="match status" value="1"/>
</dbReference>
<comment type="similarity">
    <text evidence="4">Belongs to the R-transferase family. Bpt subfamily.</text>
</comment>
<feature type="domain" description="N-end rule aminoacyl transferase C-terminal" evidence="6">
    <location>
        <begin position="101"/>
        <end position="220"/>
    </location>
</feature>
<keyword evidence="3 4" id="KW-0012">Acyltransferase</keyword>
<dbReference type="PANTHER" id="PTHR21367:SF1">
    <property type="entry name" value="ARGINYL-TRNA--PROTEIN TRANSFERASE 1"/>
    <property type="match status" value="1"/>
</dbReference>
<keyword evidence="1 4" id="KW-0963">Cytoplasm</keyword>
<dbReference type="HAMAP" id="MF_00689">
    <property type="entry name" value="Bpt"/>
    <property type="match status" value="1"/>
</dbReference>
<dbReference type="AlphaFoldDB" id="A0A5J6WFF4"/>
<evidence type="ECO:0000259" key="5">
    <source>
        <dbReference type="Pfam" id="PF04376"/>
    </source>
</evidence>
<dbReference type="NCBIfam" id="NF002341">
    <property type="entry name" value="PRK01305.1-1"/>
    <property type="match status" value="1"/>
</dbReference>
<dbReference type="InterPro" id="IPR030700">
    <property type="entry name" value="N-end_Aminoacyl_Trfase"/>
</dbReference>
<protein>
    <recommendedName>
        <fullName evidence="4">Aspartate/glutamate leucyltransferase</fullName>
        <ecNumber evidence="4">2.3.2.29</ecNumber>
    </recommendedName>
</protein>
<dbReference type="EC" id="2.3.2.29" evidence="4"/>
<evidence type="ECO:0000256" key="2">
    <source>
        <dbReference type="ARBA" id="ARBA00022679"/>
    </source>
</evidence>
<comment type="catalytic activity">
    <reaction evidence="4">
        <text>N-terminal L-aspartyl-[protein] + L-leucyl-tRNA(Leu) = N-terminal L-leucyl-L-aspartyl-[protein] + tRNA(Leu) + H(+)</text>
        <dbReference type="Rhea" id="RHEA:50420"/>
        <dbReference type="Rhea" id="RHEA-COMP:9613"/>
        <dbReference type="Rhea" id="RHEA-COMP:9622"/>
        <dbReference type="Rhea" id="RHEA-COMP:12669"/>
        <dbReference type="Rhea" id="RHEA-COMP:12674"/>
        <dbReference type="ChEBI" id="CHEBI:15378"/>
        <dbReference type="ChEBI" id="CHEBI:64720"/>
        <dbReference type="ChEBI" id="CHEBI:78442"/>
        <dbReference type="ChEBI" id="CHEBI:78494"/>
        <dbReference type="ChEBI" id="CHEBI:133042"/>
        <dbReference type="EC" id="2.3.2.29"/>
    </reaction>
</comment>
<keyword evidence="2 4" id="KW-0808">Transferase</keyword>
<dbReference type="PANTHER" id="PTHR21367">
    <property type="entry name" value="ARGININE-TRNA-PROTEIN TRANSFERASE 1"/>
    <property type="match status" value="1"/>
</dbReference>
<gene>
    <name evidence="4" type="primary">bpt</name>
    <name evidence="7" type="ORF">FR932_01710</name>
</gene>
<dbReference type="EMBL" id="CP044399">
    <property type="protein sequence ID" value="QFI36639.1"/>
    <property type="molecule type" value="Genomic_DNA"/>
</dbReference>
<dbReference type="KEGG" id="mmaa:FR932_01710"/>
<accession>A0A5J6WFF4</accession>
<dbReference type="SUPFAM" id="SSF55729">
    <property type="entry name" value="Acyl-CoA N-acyltransferases (Nat)"/>
    <property type="match status" value="1"/>
</dbReference>
<dbReference type="NCBIfam" id="NF002346">
    <property type="entry name" value="PRK01305.2-3"/>
    <property type="match status" value="1"/>
</dbReference>
<dbReference type="GO" id="GO:0071596">
    <property type="term" value="P:ubiquitin-dependent protein catabolic process via the N-end rule pathway"/>
    <property type="evidence" value="ECO:0007669"/>
    <property type="project" value="InterPro"/>
</dbReference>
<dbReference type="NCBIfam" id="NF002345">
    <property type="entry name" value="PRK01305.2-2"/>
    <property type="match status" value="1"/>
</dbReference>
<dbReference type="Proteomes" id="UP000327424">
    <property type="component" value="Chromosome"/>
</dbReference>
<proteinExistence type="inferred from homology"/>
<dbReference type="InterPro" id="IPR007471">
    <property type="entry name" value="N-end_Aminoacyl_Trfase_N"/>
</dbReference>
<dbReference type="InterPro" id="IPR017138">
    <property type="entry name" value="Asp_Glu_LeuTrfase"/>
</dbReference>
<dbReference type="Pfam" id="PF04377">
    <property type="entry name" value="ATE_C"/>
    <property type="match status" value="1"/>
</dbReference>
<dbReference type="NCBIfam" id="NF002342">
    <property type="entry name" value="PRK01305.1-3"/>
    <property type="match status" value="1"/>
</dbReference>
<keyword evidence="8" id="KW-1185">Reference proteome</keyword>
<evidence type="ECO:0000256" key="4">
    <source>
        <dbReference type="HAMAP-Rule" id="MF_00689"/>
    </source>
</evidence>
<feature type="domain" description="N-end aminoacyl transferase N-terminal" evidence="5">
    <location>
        <begin position="11"/>
        <end position="80"/>
    </location>
</feature>
<dbReference type="PIRSF" id="PIRSF037208">
    <property type="entry name" value="ATE_pro_prd"/>
    <property type="match status" value="1"/>
</dbReference>
<sequence length="230" mass="26640">MIKVALTPPMPCSYLADQQEQIFVVQDDDLHNQAGYEVLLLNGFRRSGNDVYRPHCQHCQACQSIRIDSQTFKPSKSQKRLLNKNKHLEMRISHQPQTGYYPLYERYINTLHSDGAMYPASQAQYDGFISNTWLTPTFIEFYSEDILVAVAVTDVMTDSMSAMYCFYDPNFLANSLGTYAVLQQLVIAKQTGKKWLYLGYQIDQCSKMNYKVKFNPHQRLIAGEWQPSYR</sequence>
<evidence type="ECO:0000256" key="3">
    <source>
        <dbReference type="ARBA" id="ARBA00023315"/>
    </source>
</evidence>
<comment type="function">
    <text evidence="4">Functions in the N-end rule pathway of protein degradation where it conjugates Leu from its aminoacyl-tRNA to the N-termini of proteins containing an N-terminal aspartate or glutamate.</text>
</comment>
<organism evidence="7 8">
    <name type="scientific">Moritella marina ATCC 15381</name>
    <dbReference type="NCBI Taxonomy" id="1202962"/>
    <lineage>
        <taxon>Bacteria</taxon>
        <taxon>Pseudomonadati</taxon>
        <taxon>Pseudomonadota</taxon>
        <taxon>Gammaproteobacteria</taxon>
        <taxon>Alteromonadales</taxon>
        <taxon>Moritellaceae</taxon>
        <taxon>Moritella</taxon>
    </lineage>
</organism>
<dbReference type="GO" id="GO:0004057">
    <property type="term" value="F:arginyl-tRNA--protein transferase activity"/>
    <property type="evidence" value="ECO:0007669"/>
    <property type="project" value="InterPro"/>
</dbReference>